<dbReference type="KEGG" id="dpx:DAPPUDRAFT_240622"/>
<dbReference type="AlphaFoldDB" id="E9GBZ6"/>
<sequence>MVKKIKQRALISSERKDDTDEETNRDITYEEYKHPIATGPQQQRPTAGQSAYTASEVAPQQQQSVTPASSIQPEMTGRLGAPAPHPLAPTIIQLQQQQQQQQELQQQQQQKLQQELQQQQQELQQQQQKLQQLHQQQQQQKLQQQQQQKLQQELQQQQQELQQQQQQQQRQQLYQQQQQQELQQQQQQQHWQQLYQQQQQQKLQQQQQPTTSAGGPPVGAASFTSPGDGPSDHVTMTSNRGPPLPLPRNDPYSPLALPLESIRVQNHNSN</sequence>
<evidence type="ECO:0000256" key="1">
    <source>
        <dbReference type="SAM" id="MobiDB-lite"/>
    </source>
</evidence>
<organism evidence="2 3">
    <name type="scientific">Daphnia pulex</name>
    <name type="common">Water flea</name>
    <dbReference type="NCBI Taxonomy" id="6669"/>
    <lineage>
        <taxon>Eukaryota</taxon>
        <taxon>Metazoa</taxon>
        <taxon>Ecdysozoa</taxon>
        <taxon>Arthropoda</taxon>
        <taxon>Crustacea</taxon>
        <taxon>Branchiopoda</taxon>
        <taxon>Diplostraca</taxon>
        <taxon>Cladocera</taxon>
        <taxon>Anomopoda</taxon>
        <taxon>Daphniidae</taxon>
        <taxon>Daphnia</taxon>
    </lineage>
</organism>
<name>E9GBZ6_DAPPU</name>
<feature type="region of interest" description="Disordered" evidence="1">
    <location>
        <begin position="202"/>
        <end position="270"/>
    </location>
</feature>
<dbReference type="HOGENOM" id="CLU_1031577_0_0_1"/>
<dbReference type="Proteomes" id="UP000000305">
    <property type="component" value="Unassembled WGS sequence"/>
</dbReference>
<feature type="compositionally biased region" description="Basic and acidic residues" evidence="1">
    <location>
        <begin position="13"/>
        <end position="34"/>
    </location>
</feature>
<feature type="compositionally biased region" description="Polar residues" evidence="1">
    <location>
        <begin position="39"/>
        <end position="73"/>
    </location>
</feature>
<feature type="region of interest" description="Disordered" evidence="1">
    <location>
        <begin position="1"/>
        <end position="95"/>
    </location>
</feature>
<gene>
    <name evidence="2" type="ORF">DAPPUDRAFT_240622</name>
</gene>
<proteinExistence type="predicted"/>
<dbReference type="EMBL" id="GL732538">
    <property type="protein sequence ID" value="EFX83044.1"/>
    <property type="molecule type" value="Genomic_DNA"/>
</dbReference>
<dbReference type="InParanoid" id="E9GBZ6"/>
<keyword evidence="3" id="KW-1185">Reference proteome</keyword>
<protein>
    <submittedName>
        <fullName evidence="2">Uncharacterized protein</fullName>
    </submittedName>
</protein>
<evidence type="ECO:0000313" key="2">
    <source>
        <dbReference type="EMBL" id="EFX83044.1"/>
    </source>
</evidence>
<dbReference type="OMA" id="DITYEEY"/>
<accession>E9GBZ6</accession>
<reference evidence="2 3" key="1">
    <citation type="journal article" date="2011" name="Science">
        <title>The ecoresponsive genome of Daphnia pulex.</title>
        <authorList>
            <person name="Colbourne J.K."/>
            <person name="Pfrender M.E."/>
            <person name="Gilbert D."/>
            <person name="Thomas W.K."/>
            <person name="Tucker A."/>
            <person name="Oakley T.H."/>
            <person name="Tokishita S."/>
            <person name="Aerts A."/>
            <person name="Arnold G.J."/>
            <person name="Basu M.K."/>
            <person name="Bauer D.J."/>
            <person name="Caceres C.E."/>
            <person name="Carmel L."/>
            <person name="Casola C."/>
            <person name="Choi J.H."/>
            <person name="Detter J.C."/>
            <person name="Dong Q."/>
            <person name="Dusheyko S."/>
            <person name="Eads B.D."/>
            <person name="Frohlich T."/>
            <person name="Geiler-Samerotte K.A."/>
            <person name="Gerlach D."/>
            <person name="Hatcher P."/>
            <person name="Jogdeo S."/>
            <person name="Krijgsveld J."/>
            <person name="Kriventseva E.V."/>
            <person name="Kultz D."/>
            <person name="Laforsch C."/>
            <person name="Lindquist E."/>
            <person name="Lopez J."/>
            <person name="Manak J.R."/>
            <person name="Muller J."/>
            <person name="Pangilinan J."/>
            <person name="Patwardhan R.P."/>
            <person name="Pitluck S."/>
            <person name="Pritham E.J."/>
            <person name="Rechtsteiner A."/>
            <person name="Rho M."/>
            <person name="Rogozin I.B."/>
            <person name="Sakarya O."/>
            <person name="Salamov A."/>
            <person name="Schaack S."/>
            <person name="Shapiro H."/>
            <person name="Shiga Y."/>
            <person name="Skalitzky C."/>
            <person name="Smith Z."/>
            <person name="Souvorov A."/>
            <person name="Sung W."/>
            <person name="Tang Z."/>
            <person name="Tsuchiya D."/>
            <person name="Tu H."/>
            <person name="Vos H."/>
            <person name="Wang M."/>
            <person name="Wolf Y.I."/>
            <person name="Yamagata H."/>
            <person name="Yamada T."/>
            <person name="Ye Y."/>
            <person name="Shaw J.R."/>
            <person name="Andrews J."/>
            <person name="Crease T.J."/>
            <person name="Tang H."/>
            <person name="Lucas S.M."/>
            <person name="Robertson H.M."/>
            <person name="Bork P."/>
            <person name="Koonin E.V."/>
            <person name="Zdobnov E.M."/>
            <person name="Grigoriev I.V."/>
            <person name="Lynch M."/>
            <person name="Boore J.L."/>
        </authorList>
    </citation>
    <scope>NUCLEOTIDE SEQUENCE [LARGE SCALE GENOMIC DNA]</scope>
</reference>
<evidence type="ECO:0000313" key="3">
    <source>
        <dbReference type="Proteomes" id="UP000000305"/>
    </source>
</evidence>